<evidence type="ECO:0000256" key="7">
    <source>
        <dbReference type="ARBA" id="ARBA00023237"/>
    </source>
</evidence>
<dbReference type="PANTHER" id="PTHR30026:SF23">
    <property type="entry name" value="TO APRF-PUTATIVE OUTER MEMBRANE EFFLUX PROTEIN OR SECRETED ALKALINE PHOSPHATASE-RELATED"/>
    <property type="match status" value="1"/>
</dbReference>
<dbReference type="Pfam" id="PF02321">
    <property type="entry name" value="OEP"/>
    <property type="match status" value="1"/>
</dbReference>
<keyword evidence="6" id="KW-0472">Membrane</keyword>
<dbReference type="InterPro" id="IPR003423">
    <property type="entry name" value="OMP_efflux"/>
</dbReference>
<name>A0A2U3JZP2_9BACT</name>
<evidence type="ECO:0000256" key="5">
    <source>
        <dbReference type="ARBA" id="ARBA00022692"/>
    </source>
</evidence>
<sequence length="513" mass="55109">MVQGTPGGGVGGFGAGAPGAGAGGTTGGAGGAGAGASGLVQSTLGAGTPVSSYDPAIIGTVGAEHQTNPLANLQIYGVPSLQLNTGQASFGYSQAFATGTSISFEFNNSRQATNSPYETLSPILNSMYRFTFQQQLLAGFGLGPNLRYLRIAKNNKKISDIAFKDQVIATVTQIENIYWDLVNAYEQAQVNEQSLSFARQSLENARKQFQLQSIPAMDVMRAEAEVSKRDQDLTVARTNLQLQELLIKNALTKSLDDPVLESVPVIPTDRLQTTQAPSNETVQDLIAGALNDRPELAESDIDLVNRQLSRQAARNALLPSLSLVGFYGGSGLAGPLNPIYNAGPNSSTVPTNFAGAMENAFNNSSPDYYIGFNLNIPIRNRVAKADQYRSELEYRQAELRREELRKQIRIEVRNAQYALEQTAARVDAARKARDLAQRTFEITQQEQTLGAGSTYQTMTAQHDRALAELDLVTAMTIYEKAKVELDRATGSTLDHNGIAIQDAINGTVSNPAP</sequence>
<evidence type="ECO:0000256" key="6">
    <source>
        <dbReference type="ARBA" id="ARBA00023136"/>
    </source>
</evidence>
<dbReference type="InterPro" id="IPR051906">
    <property type="entry name" value="TolC-like"/>
</dbReference>
<evidence type="ECO:0000256" key="3">
    <source>
        <dbReference type="ARBA" id="ARBA00022448"/>
    </source>
</evidence>
<keyword evidence="3" id="KW-0813">Transport</keyword>
<comment type="similarity">
    <text evidence="2">Belongs to the outer membrane factor (OMF) (TC 1.B.17) family.</text>
</comment>
<dbReference type="GO" id="GO:0009279">
    <property type="term" value="C:cell outer membrane"/>
    <property type="evidence" value="ECO:0007669"/>
    <property type="project" value="UniProtKB-SubCell"/>
</dbReference>
<evidence type="ECO:0000313" key="8">
    <source>
        <dbReference type="EMBL" id="SPF32828.1"/>
    </source>
</evidence>
<accession>A0A2U3JZP2</accession>
<dbReference type="Gene3D" id="1.20.1600.10">
    <property type="entry name" value="Outer membrane efflux proteins (OEP)"/>
    <property type="match status" value="1"/>
</dbReference>
<dbReference type="SUPFAM" id="SSF56954">
    <property type="entry name" value="Outer membrane efflux proteins (OEP)"/>
    <property type="match status" value="1"/>
</dbReference>
<evidence type="ECO:0000256" key="1">
    <source>
        <dbReference type="ARBA" id="ARBA00004442"/>
    </source>
</evidence>
<comment type="subcellular location">
    <subcellularLocation>
        <location evidence="1">Cell outer membrane</location>
    </subcellularLocation>
</comment>
<organism evidence="8 9">
    <name type="scientific">Candidatus Sulfotelmatobacter kueseliae</name>
    <dbReference type="NCBI Taxonomy" id="2042962"/>
    <lineage>
        <taxon>Bacteria</taxon>
        <taxon>Pseudomonadati</taxon>
        <taxon>Acidobacteriota</taxon>
        <taxon>Terriglobia</taxon>
        <taxon>Terriglobales</taxon>
        <taxon>Candidatus Korobacteraceae</taxon>
        <taxon>Candidatus Sulfotelmatobacter</taxon>
    </lineage>
</organism>
<protein>
    <submittedName>
        <fullName evidence="8">Outer membrane efflux protein</fullName>
    </submittedName>
</protein>
<keyword evidence="7" id="KW-0998">Cell outer membrane</keyword>
<dbReference type="EMBL" id="OMOD01000013">
    <property type="protein sequence ID" value="SPF32828.1"/>
    <property type="molecule type" value="Genomic_DNA"/>
</dbReference>
<evidence type="ECO:0000313" key="9">
    <source>
        <dbReference type="Proteomes" id="UP000238701"/>
    </source>
</evidence>
<dbReference type="Proteomes" id="UP000238701">
    <property type="component" value="Unassembled WGS sequence"/>
</dbReference>
<keyword evidence="5" id="KW-0812">Transmembrane</keyword>
<dbReference type="GO" id="GO:1990281">
    <property type="term" value="C:efflux pump complex"/>
    <property type="evidence" value="ECO:0007669"/>
    <property type="project" value="TreeGrafter"/>
</dbReference>
<dbReference type="PANTHER" id="PTHR30026">
    <property type="entry name" value="OUTER MEMBRANE PROTEIN TOLC"/>
    <property type="match status" value="1"/>
</dbReference>
<reference evidence="9" key="1">
    <citation type="submission" date="2018-02" db="EMBL/GenBank/DDBJ databases">
        <authorList>
            <person name="Hausmann B."/>
        </authorList>
    </citation>
    <scope>NUCLEOTIDE SEQUENCE [LARGE SCALE GENOMIC DNA]</scope>
    <source>
        <strain evidence="9">Peat soil MAG SbA1</strain>
    </source>
</reference>
<dbReference type="AlphaFoldDB" id="A0A2U3JZP2"/>
<gene>
    <name evidence="8" type="ORF">SBA1_110035</name>
</gene>
<dbReference type="GO" id="GO:0015288">
    <property type="term" value="F:porin activity"/>
    <property type="evidence" value="ECO:0007669"/>
    <property type="project" value="TreeGrafter"/>
</dbReference>
<evidence type="ECO:0000256" key="4">
    <source>
        <dbReference type="ARBA" id="ARBA00022452"/>
    </source>
</evidence>
<proteinExistence type="inferred from homology"/>
<evidence type="ECO:0000256" key="2">
    <source>
        <dbReference type="ARBA" id="ARBA00007613"/>
    </source>
</evidence>
<dbReference type="GO" id="GO:0015562">
    <property type="term" value="F:efflux transmembrane transporter activity"/>
    <property type="evidence" value="ECO:0007669"/>
    <property type="project" value="InterPro"/>
</dbReference>
<keyword evidence="4" id="KW-1134">Transmembrane beta strand</keyword>